<dbReference type="GO" id="GO:0005773">
    <property type="term" value="C:vacuole"/>
    <property type="evidence" value="ECO:0007669"/>
    <property type="project" value="UniProtKB-SubCell"/>
</dbReference>
<evidence type="ECO:0000256" key="1">
    <source>
        <dbReference type="ARBA" id="ARBA00004116"/>
    </source>
</evidence>
<feature type="domain" description="Strictosidine synthase conserved region" evidence="7">
    <location>
        <begin position="154"/>
        <end position="241"/>
    </location>
</feature>
<organism evidence="8">
    <name type="scientific">Salvia splendens</name>
    <name type="common">Scarlet sage</name>
    <dbReference type="NCBI Taxonomy" id="180675"/>
    <lineage>
        <taxon>Eukaryota</taxon>
        <taxon>Viridiplantae</taxon>
        <taxon>Streptophyta</taxon>
        <taxon>Embryophyta</taxon>
        <taxon>Tracheophyta</taxon>
        <taxon>Spermatophyta</taxon>
        <taxon>Magnoliopsida</taxon>
        <taxon>eudicotyledons</taxon>
        <taxon>Gunneridae</taxon>
        <taxon>Pentapetalae</taxon>
        <taxon>asterids</taxon>
        <taxon>lamiids</taxon>
        <taxon>Lamiales</taxon>
        <taxon>Lamiaceae</taxon>
        <taxon>Nepetoideae</taxon>
        <taxon>Mentheae</taxon>
        <taxon>Salviinae</taxon>
        <taxon>Salvia</taxon>
        <taxon>Salvia subgen. Calosphace</taxon>
        <taxon>core Calosphace</taxon>
    </lineage>
</organism>
<dbReference type="Pfam" id="PF03088">
    <property type="entry name" value="Str_synth"/>
    <property type="match status" value="1"/>
</dbReference>
<evidence type="ECO:0000256" key="5">
    <source>
        <dbReference type="ARBA" id="ARBA00023180"/>
    </source>
</evidence>
<dbReference type="InterPro" id="IPR011042">
    <property type="entry name" value="6-blade_b-propeller_TolB-like"/>
</dbReference>
<gene>
    <name evidence="8" type="ORF">SASPL_112195</name>
</gene>
<keyword evidence="4 6" id="KW-0732">Signal</keyword>
<evidence type="ECO:0000256" key="6">
    <source>
        <dbReference type="SAM" id="SignalP"/>
    </source>
</evidence>
<keyword evidence="5" id="KW-0325">Glycoprotein</keyword>
<evidence type="ECO:0000256" key="4">
    <source>
        <dbReference type="ARBA" id="ARBA00022729"/>
    </source>
</evidence>
<evidence type="ECO:0000256" key="2">
    <source>
        <dbReference type="ARBA" id="ARBA00009191"/>
    </source>
</evidence>
<dbReference type="PANTHER" id="PTHR10426">
    <property type="entry name" value="STRICTOSIDINE SYNTHASE-RELATED"/>
    <property type="match status" value="1"/>
</dbReference>
<name>A0A8X9A402_SALSN</name>
<dbReference type="Proteomes" id="UP000298416">
    <property type="component" value="Unassembled WGS sequence"/>
</dbReference>
<evidence type="ECO:0000259" key="7">
    <source>
        <dbReference type="Pfam" id="PF03088"/>
    </source>
</evidence>
<keyword evidence="9" id="KW-1185">Reference proteome</keyword>
<comment type="caution">
    <text evidence="8">The sequence shown here is derived from an EMBL/GenBank/DDBJ whole genome shotgun (WGS) entry which is preliminary data.</text>
</comment>
<evidence type="ECO:0000313" key="8">
    <source>
        <dbReference type="EMBL" id="KAG6427947.1"/>
    </source>
</evidence>
<dbReference type="PANTHER" id="PTHR10426:SF69">
    <property type="entry name" value="PROTEIN STRICTOSIDINE SYNTHASE-LIKE 10"/>
    <property type="match status" value="1"/>
</dbReference>
<dbReference type="GO" id="GO:0016787">
    <property type="term" value="F:hydrolase activity"/>
    <property type="evidence" value="ECO:0007669"/>
    <property type="project" value="TreeGrafter"/>
</dbReference>
<sequence>MNSKLILAAVALSLIAVAVAIALFPPPLLPGSHDVLSAAQRIHIPGAVGPESLVFDPTGGGPYTGVADGRILRYTAGDWIEFSLTSSSRDACSLPFNPAMEHICGRPLGLRFHQKTGDLYIADAYLGLHVVGPAGGLATPVVTHVEGQRLRFTNDLDIDDENDVIYFTDSSAEYYRREFMSSVLNSDATGKFMKYDMSSKEVTVLLRGLAFANGVALSKDRSFVLVAETARCRVLRLWLHGPNAGKQDVFAEVPGYPDNIRRNSEGEFWVALHSKHGLVARLSTSYSWFGRGLWKLPLSFKQLHYLFVGGKPHATAIKLSDTGEVLRVLEDAEGKTLKFISEVEERDGKLWIASAKAMTTKLILSTAFLALLISISLLYFDSEYPSILHQQYSNNNATIKFQDAVGLESFDFDGGGGGPYTGVSDGRIIRWQANESRWVDFAVTSPDR</sequence>
<dbReference type="InterPro" id="IPR018119">
    <property type="entry name" value="Strictosidine_synth_cons-reg"/>
</dbReference>
<dbReference type="Pfam" id="PF20067">
    <property type="entry name" value="SSL_N"/>
    <property type="match status" value="1"/>
</dbReference>
<reference evidence="8" key="1">
    <citation type="submission" date="2018-01" db="EMBL/GenBank/DDBJ databases">
        <authorList>
            <person name="Mao J.F."/>
        </authorList>
    </citation>
    <scope>NUCLEOTIDE SEQUENCE</scope>
    <source>
        <strain evidence="8">Huo1</strain>
        <tissue evidence="8">Leaf</tissue>
    </source>
</reference>
<comment type="subcellular location">
    <subcellularLocation>
        <location evidence="1">Vacuole</location>
    </subcellularLocation>
</comment>
<dbReference type="SUPFAM" id="SSF63829">
    <property type="entry name" value="Calcium-dependent phosphotriesterase"/>
    <property type="match status" value="1"/>
</dbReference>
<dbReference type="EMBL" id="PNBA02000004">
    <property type="protein sequence ID" value="KAG6427947.1"/>
    <property type="molecule type" value="Genomic_DNA"/>
</dbReference>
<dbReference type="Gene3D" id="2.120.10.30">
    <property type="entry name" value="TolB, C-terminal domain"/>
    <property type="match status" value="2"/>
</dbReference>
<protein>
    <recommendedName>
        <fullName evidence="7">Strictosidine synthase conserved region domain-containing protein</fullName>
    </recommendedName>
</protein>
<feature type="signal peptide" evidence="6">
    <location>
        <begin position="1"/>
        <end position="20"/>
    </location>
</feature>
<evidence type="ECO:0000256" key="3">
    <source>
        <dbReference type="ARBA" id="ARBA00022554"/>
    </source>
</evidence>
<comment type="similarity">
    <text evidence="2">Belongs to the strictosidine synthase family.</text>
</comment>
<evidence type="ECO:0000313" key="9">
    <source>
        <dbReference type="Proteomes" id="UP000298416"/>
    </source>
</evidence>
<keyword evidence="3" id="KW-0926">Vacuole</keyword>
<dbReference type="AlphaFoldDB" id="A0A8X9A402"/>
<dbReference type="GO" id="GO:0012505">
    <property type="term" value="C:endomembrane system"/>
    <property type="evidence" value="ECO:0007669"/>
    <property type="project" value="TreeGrafter"/>
</dbReference>
<reference evidence="8" key="2">
    <citation type="submission" date="2020-08" db="EMBL/GenBank/DDBJ databases">
        <title>Plant Genome Project.</title>
        <authorList>
            <person name="Zhang R.-G."/>
        </authorList>
    </citation>
    <scope>NUCLEOTIDE SEQUENCE</scope>
    <source>
        <strain evidence="8">Huo1</strain>
        <tissue evidence="8">Leaf</tissue>
    </source>
</reference>
<dbReference type="FunFam" id="2.120.10.30:FF:000032">
    <property type="entry name" value="Protein STRICTOSIDINE SYNTHASE-LIKE 13"/>
    <property type="match status" value="1"/>
</dbReference>
<proteinExistence type="inferred from homology"/>
<feature type="chain" id="PRO_5036496763" description="Strictosidine synthase conserved region domain-containing protein" evidence="6">
    <location>
        <begin position="21"/>
        <end position="448"/>
    </location>
</feature>
<accession>A0A8X9A402</accession>